<dbReference type="Pfam" id="PF08524">
    <property type="entry name" value="rRNA_processing"/>
    <property type="match status" value="1"/>
</dbReference>
<reference evidence="4 5" key="1">
    <citation type="submission" date="2017-04" db="EMBL/GenBank/DDBJ databases">
        <title>Genome sequencing of [Candida] sorbophila.</title>
        <authorList>
            <person name="Ahn J.O."/>
        </authorList>
    </citation>
    <scope>NUCLEOTIDE SEQUENCE [LARGE SCALE GENOMIC DNA]</scope>
    <source>
        <strain evidence="4 5">DS02</strain>
    </source>
</reference>
<organism evidence="4 5">
    <name type="scientific">Wickerhamiella sorbophila</name>
    <dbReference type="NCBI Taxonomy" id="45607"/>
    <lineage>
        <taxon>Eukaryota</taxon>
        <taxon>Fungi</taxon>
        <taxon>Dikarya</taxon>
        <taxon>Ascomycota</taxon>
        <taxon>Saccharomycotina</taxon>
        <taxon>Dipodascomycetes</taxon>
        <taxon>Dipodascales</taxon>
        <taxon>Trichomonascaceae</taxon>
        <taxon>Wickerhamiella</taxon>
    </lineage>
</organism>
<sequence>MAGNFERKSRDIKRSLVRRARMRKAYFKMVEKEGGDPGPKPWSESGRDAEDTGSDSEDEREYPRPKDDRGDRTPRPHLTKKQLAKQKRQEAYHKLKELEEARLKAEQKRQRKKGTIQKRTSRGQPKLGSRMGLLLEKLKREQSD</sequence>
<dbReference type="Proteomes" id="UP000238350">
    <property type="component" value="Unassembled WGS sequence"/>
</dbReference>
<comment type="similarity">
    <text evidence="1">Belongs to the FYV7 family.</text>
</comment>
<accession>A0A2T0FQ31</accession>
<feature type="compositionally biased region" description="Basic residues" evidence="3">
    <location>
        <begin position="75"/>
        <end position="86"/>
    </location>
</feature>
<feature type="compositionally biased region" description="Basic and acidic residues" evidence="3">
    <location>
        <begin position="61"/>
        <end position="74"/>
    </location>
</feature>
<dbReference type="RefSeq" id="XP_024667048.1">
    <property type="nucleotide sequence ID" value="XM_024811280.1"/>
</dbReference>
<evidence type="ECO:0000313" key="5">
    <source>
        <dbReference type="Proteomes" id="UP000238350"/>
    </source>
</evidence>
<comment type="caution">
    <text evidence="4">The sequence shown here is derived from an EMBL/GenBank/DDBJ whole genome shotgun (WGS) entry which is preliminary data.</text>
</comment>
<evidence type="ECO:0000256" key="1">
    <source>
        <dbReference type="ARBA" id="ARBA00006800"/>
    </source>
</evidence>
<feature type="compositionally biased region" description="Acidic residues" evidence="3">
    <location>
        <begin position="51"/>
        <end position="60"/>
    </location>
</feature>
<dbReference type="GeneID" id="36518471"/>
<protein>
    <recommendedName>
        <fullName evidence="2">rRNA-processing protein FYV7</fullName>
    </recommendedName>
</protein>
<feature type="region of interest" description="Disordered" evidence="3">
    <location>
        <begin position="28"/>
        <end position="144"/>
    </location>
</feature>
<evidence type="ECO:0000313" key="4">
    <source>
        <dbReference type="EMBL" id="PRT57103.1"/>
    </source>
</evidence>
<dbReference type="EMBL" id="NDIQ01000022">
    <property type="protein sequence ID" value="PRT57103.1"/>
    <property type="molecule type" value="Genomic_DNA"/>
</dbReference>
<feature type="compositionally biased region" description="Basic residues" evidence="3">
    <location>
        <begin position="109"/>
        <end position="121"/>
    </location>
</feature>
<dbReference type="InterPro" id="IPR013730">
    <property type="entry name" value="Fyv7/TAP26"/>
</dbReference>
<dbReference type="OrthoDB" id="2135053at2759"/>
<gene>
    <name evidence="4" type="ORF">B9G98_04723</name>
</gene>
<feature type="compositionally biased region" description="Basic and acidic residues" evidence="3">
    <location>
        <begin position="87"/>
        <end position="108"/>
    </location>
</feature>
<evidence type="ECO:0000256" key="3">
    <source>
        <dbReference type="SAM" id="MobiDB-lite"/>
    </source>
</evidence>
<dbReference type="STRING" id="45607.A0A2T0FQ31"/>
<evidence type="ECO:0000256" key="2">
    <source>
        <dbReference type="ARBA" id="ARBA00018780"/>
    </source>
</evidence>
<proteinExistence type="inferred from homology"/>
<name>A0A2T0FQ31_9ASCO</name>
<dbReference type="AlphaFoldDB" id="A0A2T0FQ31"/>
<keyword evidence="5" id="KW-1185">Reference proteome</keyword>